<organism evidence="1">
    <name type="scientific">Sesamum latifolium</name>
    <dbReference type="NCBI Taxonomy" id="2727402"/>
    <lineage>
        <taxon>Eukaryota</taxon>
        <taxon>Viridiplantae</taxon>
        <taxon>Streptophyta</taxon>
        <taxon>Embryophyta</taxon>
        <taxon>Tracheophyta</taxon>
        <taxon>Spermatophyta</taxon>
        <taxon>Magnoliopsida</taxon>
        <taxon>eudicotyledons</taxon>
        <taxon>Gunneridae</taxon>
        <taxon>Pentapetalae</taxon>
        <taxon>asterids</taxon>
        <taxon>lamiids</taxon>
        <taxon>Lamiales</taxon>
        <taxon>Pedaliaceae</taxon>
        <taxon>Sesamum</taxon>
    </lineage>
</organism>
<accession>A0AAW2WZA0</accession>
<dbReference type="AlphaFoldDB" id="A0AAW2WZA0"/>
<dbReference type="EMBL" id="JACGWN010000007">
    <property type="protein sequence ID" value="KAL0445286.1"/>
    <property type="molecule type" value="Genomic_DNA"/>
</dbReference>
<gene>
    <name evidence="1" type="ORF">Slati_2251300</name>
</gene>
<name>A0AAW2WZA0_9LAMI</name>
<proteinExistence type="predicted"/>
<reference evidence="1" key="2">
    <citation type="journal article" date="2024" name="Plant">
        <title>Genomic evolution and insights into agronomic trait innovations of Sesamum species.</title>
        <authorList>
            <person name="Miao H."/>
            <person name="Wang L."/>
            <person name="Qu L."/>
            <person name="Liu H."/>
            <person name="Sun Y."/>
            <person name="Le M."/>
            <person name="Wang Q."/>
            <person name="Wei S."/>
            <person name="Zheng Y."/>
            <person name="Lin W."/>
            <person name="Duan Y."/>
            <person name="Cao H."/>
            <person name="Xiong S."/>
            <person name="Wang X."/>
            <person name="Wei L."/>
            <person name="Li C."/>
            <person name="Ma Q."/>
            <person name="Ju M."/>
            <person name="Zhao R."/>
            <person name="Li G."/>
            <person name="Mu C."/>
            <person name="Tian Q."/>
            <person name="Mei H."/>
            <person name="Zhang T."/>
            <person name="Gao T."/>
            <person name="Zhang H."/>
        </authorList>
    </citation>
    <scope>NUCLEOTIDE SEQUENCE</scope>
    <source>
        <strain evidence="1">KEN1</strain>
    </source>
</reference>
<reference evidence="1" key="1">
    <citation type="submission" date="2020-06" db="EMBL/GenBank/DDBJ databases">
        <authorList>
            <person name="Li T."/>
            <person name="Hu X."/>
            <person name="Zhang T."/>
            <person name="Song X."/>
            <person name="Zhang H."/>
            <person name="Dai N."/>
            <person name="Sheng W."/>
            <person name="Hou X."/>
            <person name="Wei L."/>
        </authorList>
    </citation>
    <scope>NUCLEOTIDE SEQUENCE</scope>
    <source>
        <strain evidence="1">KEN1</strain>
        <tissue evidence="1">Leaf</tissue>
    </source>
</reference>
<protein>
    <submittedName>
        <fullName evidence="1">Uncharacterized protein</fullName>
    </submittedName>
</protein>
<sequence length="49" mass="5503">MPGTNMDDMDDGSFDSTSLWLFIEEYYASDEEVNAVSILPLPGIPMYPK</sequence>
<comment type="caution">
    <text evidence="1">The sequence shown here is derived from an EMBL/GenBank/DDBJ whole genome shotgun (WGS) entry which is preliminary data.</text>
</comment>
<evidence type="ECO:0000313" key="1">
    <source>
        <dbReference type="EMBL" id="KAL0445286.1"/>
    </source>
</evidence>